<feature type="transmembrane region" description="Helical" evidence="1">
    <location>
        <begin position="24"/>
        <end position="45"/>
    </location>
</feature>
<protein>
    <recommendedName>
        <fullName evidence="4">ABC transporter ATP-binding protein</fullName>
    </recommendedName>
</protein>
<keyword evidence="1" id="KW-0812">Transmembrane</keyword>
<reference evidence="3" key="1">
    <citation type="journal article" date="2019" name="Int. J. Syst. Evol. Microbiol.">
        <title>The Global Catalogue of Microorganisms (GCM) 10K type strain sequencing project: providing services to taxonomists for standard genome sequencing and annotation.</title>
        <authorList>
            <consortium name="The Broad Institute Genomics Platform"/>
            <consortium name="The Broad Institute Genome Sequencing Center for Infectious Disease"/>
            <person name="Wu L."/>
            <person name="Ma J."/>
        </authorList>
    </citation>
    <scope>NUCLEOTIDE SEQUENCE [LARGE SCALE GENOMIC DNA]</scope>
    <source>
        <strain evidence="3">JCM 16916</strain>
    </source>
</reference>
<organism evidence="2 3">
    <name type="scientific">Luteimonas lutimaris</name>
    <dbReference type="NCBI Taxonomy" id="698645"/>
    <lineage>
        <taxon>Bacteria</taxon>
        <taxon>Pseudomonadati</taxon>
        <taxon>Pseudomonadota</taxon>
        <taxon>Gammaproteobacteria</taxon>
        <taxon>Lysobacterales</taxon>
        <taxon>Lysobacteraceae</taxon>
        <taxon>Luteimonas</taxon>
    </lineage>
</organism>
<sequence length="443" mass="48295">MTDPTPPSAADAASRLPRRTTPTWEVELLISGVAIFAMLQLPGWLDARFFDLRARLDDDWNQLLALLYVYLMCGALTLAATFAIHLLVRAQWIAVVGMHSVFPGGIRWDRLRIGPIQREIEAARYGDAESAIDRADNRATVVFSVGVTLATIFMLISATVVTLFCLIVGIRGVFGVPRNAGIALVYLLIACLLPLFVATLVDRRFGDRLPRDGVAARMLRGLFRTYSRLGLSQRASNPTFTLLSSHGGDRRMQTVTVLLMLAVVIATGLAMYANFSPRFPGNYGAFPEFSDARHTLASAHYDDERDPLKDMAAFIPSAIATEPYLRLTVPYVPAQAADALRDCAGPPTDDAAGADRALACLQGMHAVSLDGKPLDPVPYEIGSDPRSGRPVLVAMIDIHSLPAGRHELQVAHAKASTGAPATMKSGKDRPWRIPFWPVPAQWR</sequence>
<feature type="transmembrane region" description="Helical" evidence="1">
    <location>
        <begin position="65"/>
        <end position="88"/>
    </location>
</feature>
<feature type="transmembrane region" description="Helical" evidence="1">
    <location>
        <begin position="180"/>
        <end position="201"/>
    </location>
</feature>
<gene>
    <name evidence="2" type="ORF">GCM10022229_20990</name>
</gene>
<feature type="transmembrane region" description="Helical" evidence="1">
    <location>
        <begin position="141"/>
        <end position="174"/>
    </location>
</feature>
<evidence type="ECO:0000313" key="2">
    <source>
        <dbReference type="EMBL" id="GAA3926649.1"/>
    </source>
</evidence>
<evidence type="ECO:0000256" key="1">
    <source>
        <dbReference type="SAM" id="Phobius"/>
    </source>
</evidence>
<name>A0ABP7MQV8_9GAMM</name>
<dbReference type="Proteomes" id="UP001501727">
    <property type="component" value="Unassembled WGS sequence"/>
</dbReference>
<dbReference type="RefSeq" id="WP_344759951.1">
    <property type="nucleotide sequence ID" value="NZ_BAAAZU010000012.1"/>
</dbReference>
<keyword evidence="1" id="KW-0472">Membrane</keyword>
<comment type="caution">
    <text evidence="2">The sequence shown here is derived from an EMBL/GenBank/DDBJ whole genome shotgun (WGS) entry which is preliminary data.</text>
</comment>
<evidence type="ECO:0000313" key="3">
    <source>
        <dbReference type="Proteomes" id="UP001501727"/>
    </source>
</evidence>
<dbReference type="EMBL" id="BAAAZU010000012">
    <property type="protein sequence ID" value="GAA3926649.1"/>
    <property type="molecule type" value="Genomic_DNA"/>
</dbReference>
<feature type="transmembrane region" description="Helical" evidence="1">
    <location>
        <begin position="255"/>
        <end position="273"/>
    </location>
</feature>
<evidence type="ECO:0008006" key="4">
    <source>
        <dbReference type="Google" id="ProtNLM"/>
    </source>
</evidence>
<keyword evidence="1" id="KW-1133">Transmembrane helix</keyword>
<proteinExistence type="predicted"/>
<accession>A0ABP7MQV8</accession>
<keyword evidence="3" id="KW-1185">Reference proteome</keyword>